<reference evidence="1" key="1">
    <citation type="submission" date="2020-10" db="EMBL/GenBank/DDBJ databases">
        <authorList>
            <person name="Gilroy R."/>
        </authorList>
    </citation>
    <scope>NUCLEOTIDE SEQUENCE</scope>
    <source>
        <strain evidence="1">CHK147-3167</strain>
    </source>
</reference>
<dbReference type="AlphaFoldDB" id="A0A9D0ZPT6"/>
<organism evidence="1 2">
    <name type="scientific">Candidatus Coprosoma intestinipullorum</name>
    <dbReference type="NCBI Taxonomy" id="2840752"/>
    <lineage>
        <taxon>Bacteria</taxon>
        <taxon>Bacillati</taxon>
        <taxon>Bacillota</taxon>
        <taxon>Bacillota incertae sedis</taxon>
        <taxon>Candidatus Coprosoma</taxon>
    </lineage>
</organism>
<evidence type="ECO:0000313" key="2">
    <source>
        <dbReference type="Proteomes" id="UP000886786"/>
    </source>
</evidence>
<proteinExistence type="predicted"/>
<gene>
    <name evidence="1" type="ORF">IAB27_00900</name>
</gene>
<evidence type="ECO:0000313" key="1">
    <source>
        <dbReference type="EMBL" id="HIQ90174.1"/>
    </source>
</evidence>
<reference evidence="1" key="2">
    <citation type="journal article" date="2021" name="PeerJ">
        <title>Extensive microbial diversity within the chicken gut microbiome revealed by metagenomics and culture.</title>
        <authorList>
            <person name="Gilroy R."/>
            <person name="Ravi A."/>
            <person name="Getino M."/>
            <person name="Pursley I."/>
            <person name="Horton D.L."/>
            <person name="Alikhan N.F."/>
            <person name="Baker D."/>
            <person name="Gharbi K."/>
            <person name="Hall N."/>
            <person name="Watson M."/>
            <person name="Adriaenssens E.M."/>
            <person name="Foster-Nyarko E."/>
            <person name="Jarju S."/>
            <person name="Secka A."/>
            <person name="Antonio M."/>
            <person name="Oren A."/>
            <person name="Chaudhuri R.R."/>
            <person name="La Ragione R."/>
            <person name="Hildebrand F."/>
            <person name="Pallen M.J."/>
        </authorList>
    </citation>
    <scope>NUCLEOTIDE SEQUENCE</scope>
    <source>
        <strain evidence="1">CHK147-3167</strain>
    </source>
</reference>
<comment type="caution">
    <text evidence="1">The sequence shown here is derived from an EMBL/GenBank/DDBJ whole genome shotgun (WGS) entry which is preliminary data.</text>
</comment>
<protein>
    <submittedName>
        <fullName evidence="1">Uncharacterized protein</fullName>
    </submittedName>
</protein>
<dbReference type="EMBL" id="DVFV01000021">
    <property type="protein sequence ID" value="HIQ90174.1"/>
    <property type="molecule type" value="Genomic_DNA"/>
</dbReference>
<accession>A0A9D0ZPT6</accession>
<name>A0A9D0ZPT6_9FIRM</name>
<dbReference type="Proteomes" id="UP000886786">
    <property type="component" value="Unassembled WGS sequence"/>
</dbReference>
<sequence length="268" mass="31412">MFKQVKFTILTENQIYGIFRKRDIIPKMLNLELNNGRLELFNKIPETAWATDYATVQSALYYEEHLNNSYLIKTEDLTYNIVTSKGHRKQVTSEKSIGIRPVFEYREFLNHKIHQNEDGLYEFTYGEYPEKVMFKDEAKAISYKIPDSKLFEETGKTAKIYHLLTADGKVQTYSEYLIDNEKFVIIKGQAGKEGEYTLSTSETYHPRDNVYIRIKPIVWYLDKESNLAISKNILFTLPLSLNSDEMRKYLQTVFAKDLISSKCLKKTK</sequence>